<dbReference type="AlphaFoldDB" id="A0A2T0N7Y0"/>
<reference evidence="1 2" key="1">
    <citation type="submission" date="2018-03" db="EMBL/GenBank/DDBJ databases">
        <title>Genomic Encyclopedia of Type Strains, Phase III (KMG-III): the genomes of soil and plant-associated and newly described type strains.</title>
        <authorList>
            <person name="Whitman W."/>
        </authorList>
    </citation>
    <scope>NUCLEOTIDE SEQUENCE [LARGE SCALE GENOMIC DNA]</scope>
    <source>
        <strain evidence="1 2">CGMCC 4.7104</strain>
    </source>
</reference>
<comment type="caution">
    <text evidence="1">The sequence shown here is derived from an EMBL/GenBank/DDBJ whole genome shotgun (WGS) entry which is preliminary data.</text>
</comment>
<evidence type="ECO:0000313" key="1">
    <source>
        <dbReference type="EMBL" id="PRX68663.1"/>
    </source>
</evidence>
<sequence length="57" mass="6510">MRVRRTRKRIFDRLVDEHDVTGGRLVRVGRSVTFPWNDADGVAAVQVAGYLARSARR</sequence>
<gene>
    <name evidence="1" type="ORF">B0I32_103625</name>
</gene>
<evidence type="ECO:0000313" key="2">
    <source>
        <dbReference type="Proteomes" id="UP000238312"/>
    </source>
</evidence>
<organism evidence="1 2">
    <name type="scientific">Nonomuraea fuscirosea</name>
    <dbReference type="NCBI Taxonomy" id="1291556"/>
    <lineage>
        <taxon>Bacteria</taxon>
        <taxon>Bacillati</taxon>
        <taxon>Actinomycetota</taxon>
        <taxon>Actinomycetes</taxon>
        <taxon>Streptosporangiales</taxon>
        <taxon>Streptosporangiaceae</taxon>
        <taxon>Nonomuraea</taxon>
    </lineage>
</organism>
<dbReference type="RefSeq" id="WP_181307212.1">
    <property type="nucleotide sequence ID" value="NZ_JBFAIB010000003.1"/>
</dbReference>
<dbReference type="EMBL" id="PVNG01000003">
    <property type="protein sequence ID" value="PRX68663.1"/>
    <property type="molecule type" value="Genomic_DNA"/>
</dbReference>
<protein>
    <submittedName>
        <fullName evidence="1">Uncharacterized protein</fullName>
    </submittedName>
</protein>
<name>A0A2T0N7Y0_9ACTN</name>
<dbReference type="Proteomes" id="UP000238312">
    <property type="component" value="Unassembled WGS sequence"/>
</dbReference>
<proteinExistence type="predicted"/>
<accession>A0A2T0N7Y0</accession>
<keyword evidence="2" id="KW-1185">Reference proteome</keyword>